<comment type="caution">
    <text evidence="5">The sequence shown here is derived from an EMBL/GenBank/DDBJ whole genome shotgun (WGS) entry which is preliminary data.</text>
</comment>
<keyword evidence="2" id="KW-0812">Transmembrane</keyword>
<dbReference type="EMBL" id="JBEPSH010000002">
    <property type="protein sequence ID" value="MET4575763.1"/>
    <property type="molecule type" value="Genomic_DNA"/>
</dbReference>
<dbReference type="PANTHER" id="PTHR46769">
    <property type="entry name" value="POLYCYSTIC KIDNEY AND HEPATIC DISEASE 1 (AUTOSOMAL RECESSIVE)-LIKE 1"/>
    <property type="match status" value="1"/>
</dbReference>
<dbReference type="Proteomes" id="UP001549320">
    <property type="component" value="Unassembled WGS sequence"/>
</dbReference>
<evidence type="ECO:0000313" key="6">
    <source>
        <dbReference type="Proteomes" id="UP001549320"/>
    </source>
</evidence>
<name>A0ABV2Q4L3_9BURK</name>
<protein>
    <recommendedName>
        <fullName evidence="4">IPT/TIG domain-containing protein</fullName>
    </recommendedName>
</protein>
<evidence type="ECO:0000256" key="2">
    <source>
        <dbReference type="SAM" id="Phobius"/>
    </source>
</evidence>
<dbReference type="PANTHER" id="PTHR46769:SF2">
    <property type="entry name" value="FIBROCYSTIN-L ISOFORM 2 PRECURSOR-RELATED"/>
    <property type="match status" value="1"/>
</dbReference>
<feature type="chain" id="PRO_5045099921" description="IPT/TIG domain-containing protein" evidence="3">
    <location>
        <begin position="25"/>
        <end position="702"/>
    </location>
</feature>
<dbReference type="CDD" id="cd00102">
    <property type="entry name" value="IPT"/>
    <property type="match status" value="3"/>
</dbReference>
<dbReference type="InterPro" id="IPR052387">
    <property type="entry name" value="Fibrocystin"/>
</dbReference>
<feature type="domain" description="IPT/TIG" evidence="4">
    <location>
        <begin position="285"/>
        <end position="367"/>
    </location>
</feature>
<dbReference type="SUPFAM" id="SSF81296">
    <property type="entry name" value="E set domains"/>
    <property type="match status" value="4"/>
</dbReference>
<feature type="domain" description="IPT/TIG" evidence="4">
    <location>
        <begin position="199"/>
        <end position="283"/>
    </location>
</feature>
<reference evidence="5 6" key="1">
    <citation type="submission" date="2024-06" db="EMBL/GenBank/DDBJ databases">
        <title>Sorghum-associated microbial communities from plants grown in Nebraska, USA.</title>
        <authorList>
            <person name="Schachtman D."/>
        </authorList>
    </citation>
    <scope>NUCLEOTIDE SEQUENCE [LARGE SCALE GENOMIC DNA]</scope>
    <source>
        <strain evidence="5 6">2709</strain>
    </source>
</reference>
<dbReference type="RefSeq" id="WP_354441426.1">
    <property type="nucleotide sequence ID" value="NZ_JBEPSH010000002.1"/>
</dbReference>
<feature type="transmembrane region" description="Helical" evidence="2">
    <location>
        <begin position="48"/>
        <end position="65"/>
    </location>
</feature>
<dbReference type="InterPro" id="IPR014756">
    <property type="entry name" value="Ig_E-set"/>
</dbReference>
<evidence type="ECO:0000256" key="1">
    <source>
        <dbReference type="ARBA" id="ARBA00022729"/>
    </source>
</evidence>
<dbReference type="Gene3D" id="2.60.40.10">
    <property type="entry name" value="Immunoglobulins"/>
    <property type="match status" value="4"/>
</dbReference>
<gene>
    <name evidence="5" type="ORF">ABIE13_000863</name>
</gene>
<organism evidence="5 6">
    <name type="scientific">Ottowia thiooxydans</name>
    <dbReference type="NCBI Taxonomy" id="219182"/>
    <lineage>
        <taxon>Bacteria</taxon>
        <taxon>Pseudomonadati</taxon>
        <taxon>Pseudomonadota</taxon>
        <taxon>Betaproteobacteria</taxon>
        <taxon>Burkholderiales</taxon>
        <taxon>Comamonadaceae</taxon>
        <taxon>Ottowia</taxon>
    </lineage>
</organism>
<feature type="transmembrane region" description="Helical" evidence="2">
    <location>
        <begin position="77"/>
        <end position="98"/>
    </location>
</feature>
<dbReference type="NCBIfam" id="NF033207">
    <property type="entry name" value="midcut_by_XrtH"/>
    <property type="match status" value="1"/>
</dbReference>
<dbReference type="SMART" id="SM00429">
    <property type="entry name" value="IPT"/>
    <property type="match status" value="4"/>
</dbReference>
<proteinExistence type="predicted"/>
<evidence type="ECO:0000259" key="4">
    <source>
        <dbReference type="SMART" id="SM00429"/>
    </source>
</evidence>
<evidence type="ECO:0000313" key="5">
    <source>
        <dbReference type="EMBL" id="MET4575763.1"/>
    </source>
</evidence>
<feature type="signal peptide" evidence="3">
    <location>
        <begin position="1"/>
        <end position="24"/>
    </location>
</feature>
<feature type="domain" description="IPT/TIG" evidence="4">
    <location>
        <begin position="369"/>
        <end position="451"/>
    </location>
</feature>
<keyword evidence="1 3" id="KW-0732">Signal</keyword>
<accession>A0ABV2Q4L3</accession>
<keyword evidence="2" id="KW-1133">Transmembrane helix</keyword>
<sequence length="702" mass="69195">MTVKSISTGKLALLALWLSTTASAQTITTRPLDAAAPAVTAVPVDNPLALAGLFLLLAFAGWWSLRRSHVAQRVASLVLVGALAGLAGHSSGLMAQVLNAFTDSSGETLSIGVVPITAGGFTGFQPADFSNASGVALKIEAIDPPNLAECFATNPANTLLPAGTPVPSPHPACTAGATLASSAVCRIDVEAICRALAPEPVATLTALSPSSGSTAGGTLVTLTGTGLSTTTGVTFGGIAATLVTVINPTTITAITPAHPAGVVDVEVLTASGPVQALQSYTFLPALTLTQVSPNVGTTSGGTVVTLTGSGLTGATEVTFGGIPASQFFVSSATTISAVTPAHLDGLVDVTVTTPGGTAQLSSAYAFLGAPTVTQTLPSSGPTSGGTSVTLTGNGLTGATEVRFGGVAASQFVVTSATTITAVTPAHLAGTVDVTVTAPGGIAHVPSAYTFLAAPTLTQILPNSGPTSGGTSVTLTGSGLASATGITFGGIAATVSTVTATTITLITPAHAAGVVDVVVTTQGGTASAVESFNYLPPAVGQIREGGVIAALGGGLNNLIAANQDISAGVAWFSSLTPIGPSAQSASNGAGNTAAIVAAPGGSIPQASAAGLCSAFEVDSLGNTPCQPGNSCYSDWFLPAKNQLAALYDNRAAVGGFSSDMYWSSSESPVNPNYAEVKIFSSGFIADILKMMTVRARCVRHFTP</sequence>
<feature type="domain" description="IPT/TIG" evidence="4">
    <location>
        <begin position="453"/>
        <end position="534"/>
    </location>
</feature>
<dbReference type="InterPro" id="IPR013783">
    <property type="entry name" value="Ig-like_fold"/>
</dbReference>
<keyword evidence="2" id="KW-0472">Membrane</keyword>
<evidence type="ECO:0000256" key="3">
    <source>
        <dbReference type="SAM" id="SignalP"/>
    </source>
</evidence>
<dbReference type="Pfam" id="PF01833">
    <property type="entry name" value="TIG"/>
    <property type="match status" value="4"/>
</dbReference>
<keyword evidence="6" id="KW-1185">Reference proteome</keyword>
<dbReference type="InterPro" id="IPR002909">
    <property type="entry name" value="IPT_dom"/>
</dbReference>